<dbReference type="InterPro" id="IPR026876">
    <property type="entry name" value="Fn3_assoc_repeat"/>
</dbReference>
<accession>A0ABS6KE00</accession>
<feature type="transmembrane region" description="Helical" evidence="2">
    <location>
        <begin position="85"/>
        <end position="106"/>
    </location>
</feature>
<gene>
    <name evidence="4" type="ORF">KTH90_22405</name>
</gene>
<dbReference type="Proteomes" id="UP001314681">
    <property type="component" value="Unassembled WGS sequence"/>
</dbReference>
<proteinExistence type="predicted"/>
<evidence type="ECO:0000256" key="2">
    <source>
        <dbReference type="SAM" id="Phobius"/>
    </source>
</evidence>
<reference evidence="4 5" key="1">
    <citation type="submission" date="2021-06" db="EMBL/GenBank/DDBJ databases">
        <title>Description of novel taxa of the family Lachnospiraceae.</title>
        <authorList>
            <person name="Chaplin A.V."/>
            <person name="Sokolova S.R."/>
            <person name="Pikina A.P."/>
            <person name="Korzhanova M."/>
            <person name="Belova V."/>
            <person name="Korostin D."/>
            <person name="Efimov B.A."/>
        </authorList>
    </citation>
    <scope>NUCLEOTIDE SEQUENCE [LARGE SCALE GENOMIC DNA]</scope>
    <source>
        <strain evidence="4 5">ASD4241</strain>
    </source>
</reference>
<keyword evidence="2" id="KW-1133">Transmembrane helix</keyword>
<dbReference type="EMBL" id="JAHQCX010000023">
    <property type="protein sequence ID" value="MBU9728748.1"/>
    <property type="molecule type" value="Genomic_DNA"/>
</dbReference>
<keyword evidence="2" id="KW-0472">Membrane</keyword>
<dbReference type="Pfam" id="PF14559">
    <property type="entry name" value="TPR_19"/>
    <property type="match status" value="1"/>
</dbReference>
<evidence type="ECO:0000259" key="3">
    <source>
        <dbReference type="Pfam" id="PF13240"/>
    </source>
</evidence>
<dbReference type="InterPro" id="IPR011990">
    <property type="entry name" value="TPR-like_helical_dom_sf"/>
</dbReference>
<dbReference type="Pfam" id="PF13240">
    <property type="entry name" value="Zn_Ribbon_1"/>
    <property type="match status" value="1"/>
</dbReference>
<feature type="repeat" description="TPR" evidence="1">
    <location>
        <begin position="111"/>
        <end position="144"/>
    </location>
</feature>
<feature type="domain" description="Zinc-ribbon" evidence="3">
    <location>
        <begin position="3"/>
        <end position="24"/>
    </location>
</feature>
<comment type="caution">
    <text evidence="4">The sequence shown here is derived from an EMBL/GenBank/DDBJ whole genome shotgun (WGS) entry which is preliminary data.</text>
</comment>
<keyword evidence="5" id="KW-1185">Reference proteome</keyword>
<keyword evidence="1" id="KW-0802">TPR repeat</keyword>
<keyword evidence="2" id="KW-0812">Transmembrane</keyword>
<dbReference type="Pfam" id="PF13287">
    <property type="entry name" value="Fn3_assoc"/>
    <property type="match status" value="1"/>
</dbReference>
<dbReference type="Gene3D" id="1.25.40.10">
    <property type="entry name" value="Tetratricopeptide repeat domain"/>
    <property type="match status" value="1"/>
</dbReference>
<protein>
    <submittedName>
        <fullName evidence="4">Chitobiase/beta-hexosaminidase C-terminal domain-containing protein</fullName>
    </submittedName>
</protein>
<evidence type="ECO:0000256" key="1">
    <source>
        <dbReference type="PROSITE-ProRule" id="PRU00339"/>
    </source>
</evidence>
<organism evidence="4 5">
    <name type="scientific">Diplocloster modestus</name>
    <dbReference type="NCBI Taxonomy" id="2850322"/>
    <lineage>
        <taxon>Bacteria</taxon>
        <taxon>Bacillati</taxon>
        <taxon>Bacillota</taxon>
        <taxon>Clostridia</taxon>
        <taxon>Lachnospirales</taxon>
        <taxon>Lachnospiraceae</taxon>
        <taxon>Diplocloster</taxon>
    </lineage>
</organism>
<dbReference type="PROSITE" id="PS50005">
    <property type="entry name" value="TPR"/>
    <property type="match status" value="1"/>
</dbReference>
<name>A0ABS6KE00_9FIRM</name>
<evidence type="ECO:0000313" key="4">
    <source>
        <dbReference type="EMBL" id="MBU9728748.1"/>
    </source>
</evidence>
<evidence type="ECO:0000313" key="5">
    <source>
        <dbReference type="Proteomes" id="UP001314681"/>
    </source>
</evidence>
<dbReference type="InterPro" id="IPR019734">
    <property type="entry name" value="TPR_rpt"/>
</dbReference>
<dbReference type="InterPro" id="IPR026870">
    <property type="entry name" value="Zinc_ribbon_dom"/>
</dbReference>
<sequence length="300" mass="34441">MLCKKCGTKLKDGHVYCEKCGEPVQIVPDFNPLDEAVLENVAGMMNPEEKSASDWKAIQEKPVQEKTVHTHSKPQSKALTPRRKLWILGIAVTLLITGGAVGFLTYRNHSYTYQFQKAQEYRDKQKISRAIEYLERAMELKPEDPAAYETLVEIYTEQHEDEQAVVVLEHMIDEGLATVEEYEELIGFYKKDERMSDIPDLILDCTDQNIRKELSVYMVSAPDVDLAPGIYYKNVEIELLADKGEIYYTFDGSQPTHKSHLYVRPIMLREGKNTIRAVAVSEDGYYSQDITLEYEIKLDQ</sequence>
<dbReference type="SUPFAM" id="SSF48452">
    <property type="entry name" value="TPR-like"/>
    <property type="match status" value="1"/>
</dbReference>
<dbReference type="RefSeq" id="WP_238727504.1">
    <property type="nucleotide sequence ID" value="NZ_JAHQCX010000023.1"/>
</dbReference>